<evidence type="ECO:0000313" key="4">
    <source>
        <dbReference type="Proteomes" id="UP001500909"/>
    </source>
</evidence>
<gene>
    <name evidence="3" type="ORF">GCM10010361_07170</name>
</gene>
<proteinExistence type="predicted"/>
<dbReference type="Gene3D" id="3.10.129.10">
    <property type="entry name" value="Hotdog Thioesterase"/>
    <property type="match status" value="1"/>
</dbReference>
<keyword evidence="4" id="KW-1185">Reference proteome</keyword>
<accession>A0ABN0ZG34</accession>
<dbReference type="InterPro" id="IPR029069">
    <property type="entry name" value="HotDog_dom_sf"/>
</dbReference>
<dbReference type="Pfam" id="PF03061">
    <property type="entry name" value="4HBT"/>
    <property type="match status" value="1"/>
</dbReference>
<dbReference type="InterPro" id="IPR006683">
    <property type="entry name" value="Thioestr_dom"/>
</dbReference>
<feature type="domain" description="Thioesterase" evidence="2">
    <location>
        <begin position="48"/>
        <end position="122"/>
    </location>
</feature>
<organism evidence="3 4">
    <name type="scientific">Streptomyces olivaceiscleroticus</name>
    <dbReference type="NCBI Taxonomy" id="68245"/>
    <lineage>
        <taxon>Bacteria</taxon>
        <taxon>Bacillati</taxon>
        <taxon>Actinomycetota</taxon>
        <taxon>Actinomycetes</taxon>
        <taxon>Kitasatosporales</taxon>
        <taxon>Streptomycetaceae</taxon>
        <taxon>Streptomyces</taxon>
    </lineage>
</organism>
<dbReference type="SUPFAM" id="SSF54637">
    <property type="entry name" value="Thioesterase/thiol ester dehydrase-isomerase"/>
    <property type="match status" value="1"/>
</dbReference>
<comment type="caution">
    <text evidence="3">The sequence shown here is derived from an EMBL/GenBank/DDBJ whole genome shotgun (WGS) entry which is preliminary data.</text>
</comment>
<dbReference type="NCBIfam" id="TIGR00369">
    <property type="entry name" value="unchar_dom_1"/>
    <property type="match status" value="1"/>
</dbReference>
<evidence type="ECO:0000313" key="3">
    <source>
        <dbReference type="EMBL" id="GAA0445923.1"/>
    </source>
</evidence>
<dbReference type="CDD" id="cd03443">
    <property type="entry name" value="PaaI_thioesterase"/>
    <property type="match status" value="1"/>
</dbReference>
<dbReference type="EMBL" id="BAAABY010000007">
    <property type="protein sequence ID" value="GAA0445923.1"/>
    <property type="molecule type" value="Genomic_DNA"/>
</dbReference>
<reference evidence="3 4" key="1">
    <citation type="journal article" date="2019" name="Int. J. Syst. Evol. Microbiol.">
        <title>The Global Catalogue of Microorganisms (GCM) 10K type strain sequencing project: providing services to taxonomists for standard genome sequencing and annotation.</title>
        <authorList>
            <consortium name="The Broad Institute Genomics Platform"/>
            <consortium name="The Broad Institute Genome Sequencing Center for Infectious Disease"/>
            <person name="Wu L."/>
            <person name="Ma J."/>
        </authorList>
    </citation>
    <scope>NUCLEOTIDE SEQUENCE [LARGE SCALE GENOMIC DNA]</scope>
    <source>
        <strain evidence="3 4">JCM 4805</strain>
    </source>
</reference>
<dbReference type="Proteomes" id="UP001500909">
    <property type="component" value="Unassembled WGS sequence"/>
</dbReference>
<evidence type="ECO:0000259" key="2">
    <source>
        <dbReference type="Pfam" id="PF03061"/>
    </source>
</evidence>
<dbReference type="RefSeq" id="WP_346092905.1">
    <property type="nucleotide sequence ID" value="NZ_BAAABY010000007.1"/>
</dbReference>
<protein>
    <submittedName>
        <fullName evidence="3">PaaI family thioesterase</fullName>
    </submittedName>
</protein>
<keyword evidence="1" id="KW-0378">Hydrolase</keyword>
<dbReference type="InterPro" id="IPR003736">
    <property type="entry name" value="PAAI_dom"/>
</dbReference>
<sequence length="140" mass="14646">MTTRPAYTTDQLLESMPLAVTLGVRIDSAEPAAVEGHLDHSAALTTLGGALHGGALMALADSVGAVCAFLNLPPDATTTTLESKTNFLRAVREGSVRATARPLHAGRTSIVVETDLHDDRGRHIARTTQTQAVLPARPTA</sequence>
<dbReference type="PANTHER" id="PTHR43240">
    <property type="entry name" value="1,4-DIHYDROXY-2-NAPHTHOYL-COA THIOESTERASE 1"/>
    <property type="match status" value="1"/>
</dbReference>
<evidence type="ECO:0000256" key="1">
    <source>
        <dbReference type="ARBA" id="ARBA00022801"/>
    </source>
</evidence>
<name>A0ABN0ZG34_9ACTN</name>
<dbReference type="PANTHER" id="PTHR43240:SF8">
    <property type="entry name" value="PHENYLACETIC ACID DEGRADATION-RELATED PROTEIN"/>
    <property type="match status" value="1"/>
</dbReference>